<evidence type="ECO:0000313" key="1">
    <source>
        <dbReference type="EMBL" id="EMI22436.1"/>
    </source>
</evidence>
<accession>M5RTB3</accession>
<dbReference type="PATRIC" id="fig|1265738.3.peg.640"/>
<sequence>MDQRRDADNPLHRFAVADRGDVFGGRDLFLENRSIATSENKLSSAWSCVLPQNKAASTAKENR</sequence>
<dbReference type="Proteomes" id="UP000011991">
    <property type="component" value="Unassembled WGS sequence"/>
</dbReference>
<proteinExistence type="predicted"/>
<name>M5RTB3_9BACT</name>
<protein>
    <submittedName>
        <fullName evidence="1">Uncharacterized protein</fullName>
    </submittedName>
</protein>
<keyword evidence="2" id="KW-1185">Reference proteome</keyword>
<comment type="caution">
    <text evidence="1">The sequence shown here is derived from an EMBL/GenBank/DDBJ whole genome shotgun (WGS) entry which is preliminary data.</text>
</comment>
<organism evidence="1 2">
    <name type="scientific">Rhodopirellula maiorica SM1</name>
    <dbReference type="NCBI Taxonomy" id="1265738"/>
    <lineage>
        <taxon>Bacteria</taxon>
        <taxon>Pseudomonadati</taxon>
        <taxon>Planctomycetota</taxon>
        <taxon>Planctomycetia</taxon>
        <taxon>Pirellulales</taxon>
        <taxon>Pirellulaceae</taxon>
        <taxon>Novipirellula</taxon>
    </lineage>
</organism>
<dbReference type="AlphaFoldDB" id="M5RTB3"/>
<evidence type="ECO:0000313" key="2">
    <source>
        <dbReference type="Proteomes" id="UP000011991"/>
    </source>
</evidence>
<reference evidence="1 2" key="1">
    <citation type="journal article" date="2013" name="Mar. Genomics">
        <title>Expression of sulfatases in Rhodopirellula baltica and the diversity of sulfatases in the genus Rhodopirellula.</title>
        <authorList>
            <person name="Wegner C.E."/>
            <person name="Richter-Heitmann T."/>
            <person name="Klindworth A."/>
            <person name="Klockow C."/>
            <person name="Richter M."/>
            <person name="Achstetter T."/>
            <person name="Glockner F.O."/>
            <person name="Harder J."/>
        </authorList>
    </citation>
    <scope>NUCLEOTIDE SEQUENCE [LARGE SCALE GENOMIC DNA]</scope>
    <source>
        <strain evidence="1 2">SM1</strain>
    </source>
</reference>
<dbReference type="EMBL" id="ANOG01000102">
    <property type="protein sequence ID" value="EMI22436.1"/>
    <property type="molecule type" value="Genomic_DNA"/>
</dbReference>
<gene>
    <name evidence="1" type="ORF">RMSM_00641</name>
</gene>